<accession>A0A6N4TFL7</accession>
<dbReference type="InterPro" id="IPR029062">
    <property type="entry name" value="Class_I_gatase-like"/>
</dbReference>
<reference evidence="6" key="1">
    <citation type="submission" date="2019-05" db="EMBL/GenBank/DDBJ databases">
        <title>Complete genome sequencing of Absiella argi strain JCM 30884.</title>
        <authorList>
            <person name="Sakamoto M."/>
            <person name="Murakami T."/>
            <person name="Mori H."/>
        </authorList>
    </citation>
    <scope>NUCLEOTIDE SEQUENCE [LARGE SCALE GENOMIC DNA]</scope>
    <source>
        <strain evidence="6">JCM 30884</strain>
    </source>
</reference>
<dbReference type="Proteomes" id="UP000464754">
    <property type="component" value="Chromosome"/>
</dbReference>
<evidence type="ECO:0000256" key="4">
    <source>
        <dbReference type="ARBA" id="ARBA00022825"/>
    </source>
</evidence>
<dbReference type="Pfam" id="PF03575">
    <property type="entry name" value="Peptidase_S51"/>
    <property type="match status" value="1"/>
</dbReference>
<dbReference type="PANTHER" id="PTHR20842">
    <property type="entry name" value="PROTEASE S51 ALPHA-ASPARTYL DIPEPTIDASE"/>
    <property type="match status" value="1"/>
</dbReference>
<evidence type="ECO:0000256" key="1">
    <source>
        <dbReference type="ARBA" id="ARBA00006534"/>
    </source>
</evidence>
<dbReference type="RefSeq" id="WP_115714962.1">
    <property type="nucleotide sequence ID" value="NZ_AP019695.1"/>
</dbReference>
<sequence>MSTYILASMFPNGFPVEIAKSLQQIITKRNAFAFVASEFEKMQEVTDEYFAYFINMFHEQGIHFEKEYVVDGRMTFKQAQEAVEKADVIWLSGGNTPVEFKYLKKYGLDKVIKQHQGVIIGLSAGAINMAETAICTLSCQHEKQEVYSGLGCVDISVEPHFVRNQITDEVINLSKNYTMYGLCDNGMIVCKDNKKYFFGEVYKIENGKVERIGK</sequence>
<evidence type="ECO:0008006" key="7">
    <source>
        <dbReference type="Google" id="ProtNLM"/>
    </source>
</evidence>
<dbReference type="AlphaFoldDB" id="A0A6N4TFL7"/>
<dbReference type="KEGG" id="aarg:Aargi30884_06630"/>
<evidence type="ECO:0000313" key="5">
    <source>
        <dbReference type="EMBL" id="BBK21760.1"/>
    </source>
</evidence>
<dbReference type="SUPFAM" id="SSF52317">
    <property type="entry name" value="Class I glutamine amidotransferase-like"/>
    <property type="match status" value="1"/>
</dbReference>
<dbReference type="InterPro" id="IPR005320">
    <property type="entry name" value="Peptidase_S51"/>
</dbReference>
<proteinExistence type="inferred from homology"/>
<keyword evidence="2" id="KW-0645">Protease</keyword>
<keyword evidence="6" id="KW-1185">Reference proteome</keyword>
<keyword evidence="3" id="KW-0378">Hydrolase</keyword>
<protein>
    <recommendedName>
        <fullName evidence="7">Peptidase E</fullName>
    </recommendedName>
</protein>
<organism evidence="5 6">
    <name type="scientific">Amedibacterium intestinale</name>
    <dbReference type="NCBI Taxonomy" id="2583452"/>
    <lineage>
        <taxon>Bacteria</taxon>
        <taxon>Bacillati</taxon>
        <taxon>Bacillota</taxon>
        <taxon>Erysipelotrichia</taxon>
        <taxon>Erysipelotrichales</taxon>
        <taxon>Erysipelotrichaceae</taxon>
        <taxon>Amedibacterium</taxon>
    </lineage>
</organism>
<dbReference type="GO" id="GO:0006508">
    <property type="term" value="P:proteolysis"/>
    <property type="evidence" value="ECO:0007669"/>
    <property type="project" value="UniProtKB-KW"/>
</dbReference>
<evidence type="ECO:0000256" key="2">
    <source>
        <dbReference type="ARBA" id="ARBA00022670"/>
    </source>
</evidence>
<gene>
    <name evidence="5" type="ORF">Aargi30884_06630</name>
</gene>
<dbReference type="Gene3D" id="3.40.50.880">
    <property type="match status" value="1"/>
</dbReference>
<dbReference type="PANTHER" id="PTHR20842:SF0">
    <property type="entry name" value="ALPHA-ASPARTYL DIPEPTIDASE"/>
    <property type="match status" value="1"/>
</dbReference>
<evidence type="ECO:0000313" key="6">
    <source>
        <dbReference type="Proteomes" id="UP000464754"/>
    </source>
</evidence>
<keyword evidence="4" id="KW-0720">Serine protease</keyword>
<dbReference type="GO" id="GO:0008236">
    <property type="term" value="F:serine-type peptidase activity"/>
    <property type="evidence" value="ECO:0007669"/>
    <property type="project" value="UniProtKB-KW"/>
</dbReference>
<comment type="similarity">
    <text evidence="1">Belongs to the peptidase S51 family.</text>
</comment>
<name>A0A6N4TFL7_9FIRM</name>
<evidence type="ECO:0000256" key="3">
    <source>
        <dbReference type="ARBA" id="ARBA00022801"/>
    </source>
</evidence>
<dbReference type="EMBL" id="AP019695">
    <property type="protein sequence ID" value="BBK21760.1"/>
    <property type="molecule type" value="Genomic_DNA"/>
</dbReference>